<protein>
    <submittedName>
        <fullName evidence="2">Uncharacterized protein</fullName>
    </submittedName>
</protein>
<evidence type="ECO:0000313" key="2">
    <source>
        <dbReference type="EMBL" id="KAF2273696.1"/>
    </source>
</evidence>
<feature type="region of interest" description="Disordered" evidence="1">
    <location>
        <begin position="151"/>
        <end position="208"/>
    </location>
</feature>
<keyword evidence="3" id="KW-1185">Reference proteome</keyword>
<organism evidence="2 3">
    <name type="scientific">Westerdykella ornata</name>
    <dbReference type="NCBI Taxonomy" id="318751"/>
    <lineage>
        <taxon>Eukaryota</taxon>
        <taxon>Fungi</taxon>
        <taxon>Dikarya</taxon>
        <taxon>Ascomycota</taxon>
        <taxon>Pezizomycotina</taxon>
        <taxon>Dothideomycetes</taxon>
        <taxon>Pleosporomycetidae</taxon>
        <taxon>Pleosporales</taxon>
        <taxon>Sporormiaceae</taxon>
        <taxon>Westerdykella</taxon>
    </lineage>
</organism>
<feature type="region of interest" description="Disordered" evidence="1">
    <location>
        <begin position="98"/>
        <end position="132"/>
    </location>
</feature>
<evidence type="ECO:0000256" key="1">
    <source>
        <dbReference type="SAM" id="MobiDB-lite"/>
    </source>
</evidence>
<reference evidence="2" key="1">
    <citation type="journal article" date="2020" name="Stud. Mycol.">
        <title>101 Dothideomycetes genomes: a test case for predicting lifestyles and emergence of pathogens.</title>
        <authorList>
            <person name="Haridas S."/>
            <person name="Albert R."/>
            <person name="Binder M."/>
            <person name="Bloem J."/>
            <person name="Labutti K."/>
            <person name="Salamov A."/>
            <person name="Andreopoulos B."/>
            <person name="Baker S."/>
            <person name="Barry K."/>
            <person name="Bills G."/>
            <person name="Bluhm B."/>
            <person name="Cannon C."/>
            <person name="Castanera R."/>
            <person name="Culley D."/>
            <person name="Daum C."/>
            <person name="Ezra D."/>
            <person name="Gonzalez J."/>
            <person name="Henrissat B."/>
            <person name="Kuo A."/>
            <person name="Liang C."/>
            <person name="Lipzen A."/>
            <person name="Lutzoni F."/>
            <person name="Magnuson J."/>
            <person name="Mondo S."/>
            <person name="Nolan M."/>
            <person name="Ohm R."/>
            <person name="Pangilinan J."/>
            <person name="Park H.-J."/>
            <person name="Ramirez L."/>
            <person name="Alfaro M."/>
            <person name="Sun H."/>
            <person name="Tritt A."/>
            <person name="Yoshinaga Y."/>
            <person name="Zwiers L.-H."/>
            <person name="Turgeon B."/>
            <person name="Goodwin S."/>
            <person name="Spatafora J."/>
            <person name="Crous P."/>
            <person name="Grigoriev I."/>
        </authorList>
    </citation>
    <scope>NUCLEOTIDE SEQUENCE</scope>
    <source>
        <strain evidence="2">CBS 379.55</strain>
    </source>
</reference>
<evidence type="ECO:0000313" key="3">
    <source>
        <dbReference type="Proteomes" id="UP000800097"/>
    </source>
</evidence>
<accession>A0A6A6JDI6</accession>
<feature type="compositionally biased region" description="Basic residues" evidence="1">
    <location>
        <begin position="29"/>
        <end position="41"/>
    </location>
</feature>
<dbReference type="RefSeq" id="XP_033651235.1">
    <property type="nucleotide sequence ID" value="XM_033793262.1"/>
</dbReference>
<dbReference type="GeneID" id="54546437"/>
<dbReference type="EMBL" id="ML986508">
    <property type="protein sequence ID" value="KAF2273696.1"/>
    <property type="molecule type" value="Genomic_DNA"/>
</dbReference>
<proteinExistence type="predicted"/>
<feature type="compositionally biased region" description="Acidic residues" evidence="1">
    <location>
        <begin position="155"/>
        <end position="186"/>
    </location>
</feature>
<gene>
    <name evidence="2" type="ORF">EI97DRAFT_150517</name>
</gene>
<dbReference type="AlphaFoldDB" id="A0A6A6JDI6"/>
<feature type="compositionally biased region" description="Polar residues" evidence="1">
    <location>
        <begin position="188"/>
        <end position="200"/>
    </location>
</feature>
<dbReference type="Proteomes" id="UP000800097">
    <property type="component" value="Unassembled WGS sequence"/>
</dbReference>
<feature type="region of interest" description="Disordered" evidence="1">
    <location>
        <begin position="1"/>
        <end position="42"/>
    </location>
</feature>
<name>A0A6A6JDI6_WESOR</name>
<sequence>MSYDMHYRHIRSRGPSPSPREDSTLARRPLARRLHRNSIKRQRVDDVAIYDDDLYDDYPAGATPAKPKPAVVGSPSQVLTVRRPSELEKFNVFNVGGGDGYGREISGSGSERYRERSRSRSRSRVRFEGRRERQGPMVVRRYHVPRIPDSRIFDVDDDEDDDPFWDDGDADDWDGEEDDDDDDETDSAFFSSEANSSGTHGHSPGNAEIVVNVKASVRGSRSRRRSTQSEPLPMVHWPREAFRRGGNWDSRAVEWKEEEEVETERVGVREVSGRRVRRMGMGGDKGLSFADFRACCILLGGL</sequence>